<organism evidence="2 3">
    <name type="scientific">Ornithinibacillus xuwenensis</name>
    <dbReference type="NCBI Taxonomy" id="3144668"/>
    <lineage>
        <taxon>Bacteria</taxon>
        <taxon>Bacillati</taxon>
        <taxon>Bacillota</taxon>
        <taxon>Bacilli</taxon>
        <taxon>Bacillales</taxon>
        <taxon>Bacillaceae</taxon>
        <taxon>Ornithinibacillus</taxon>
    </lineage>
</organism>
<feature type="domain" description="Phage head morphogenesis" evidence="1">
    <location>
        <begin position="146"/>
        <end position="264"/>
    </location>
</feature>
<sequence>MNQNDIDKNLDDIIDKAEEDIEVVHAKRMKILLNRLEKMFREYTKDGVLTYAEMVKYNRIEKELEFMAKEFITMYSYLAKDILKLMQQQYSDNYFQSAYLYGFAAHQFLGYGALSKATIQAAISNPIPDLELPKLMEHNRNQIIRRIRTEITQGLQAGEDYSKMAKRIKYSVEFSSHKAKMVARTEAHRAQVQGRMDSAVQASKHASLKKMWDGTLDSHTRLSHRKLDGAVKELHGIFNGLTGSGPAPGLMSSAGENINCRCTLNYLVNGKKPQLRRVRLVGGQTKVIPYQSYEEWYTNEVESGNELSVRDVKRYSMSYRKKLQAQFDFFKSEGYLLTEHAVNRSLGQKKGKNKKQFTNEDILDTLRTGKQYLEERPEKPPARVFYKNNVAVLQAIDNNQIITIVDRPNPKSNWREIDE</sequence>
<dbReference type="InterPro" id="IPR006528">
    <property type="entry name" value="Phage_head_morphogenesis_dom"/>
</dbReference>
<evidence type="ECO:0000313" key="2">
    <source>
        <dbReference type="EMBL" id="MEN2765824.1"/>
    </source>
</evidence>
<dbReference type="EMBL" id="JBDIML010000001">
    <property type="protein sequence ID" value="MEN2765824.1"/>
    <property type="molecule type" value="Genomic_DNA"/>
</dbReference>
<comment type="caution">
    <text evidence="2">The sequence shown here is derived from an EMBL/GenBank/DDBJ whole genome shotgun (WGS) entry which is preliminary data.</text>
</comment>
<gene>
    <name evidence="2" type="ORF">ABC228_01370</name>
</gene>
<name>A0ABU9XC34_9BACI</name>
<dbReference type="RefSeq" id="WP_345823296.1">
    <property type="nucleotide sequence ID" value="NZ_JBDIML010000001.1"/>
</dbReference>
<proteinExistence type="predicted"/>
<keyword evidence="3" id="KW-1185">Reference proteome</keyword>
<dbReference type="Pfam" id="PF04233">
    <property type="entry name" value="Phage_Mu_F"/>
    <property type="match status" value="1"/>
</dbReference>
<evidence type="ECO:0000259" key="1">
    <source>
        <dbReference type="Pfam" id="PF04233"/>
    </source>
</evidence>
<accession>A0ABU9XC34</accession>
<reference evidence="2 3" key="1">
    <citation type="submission" date="2024-05" db="EMBL/GenBank/DDBJ databases">
        <authorList>
            <person name="Haq I."/>
            <person name="Ullah Z."/>
            <person name="Ahmad R."/>
            <person name="Li M."/>
            <person name="Tong Y."/>
        </authorList>
    </citation>
    <scope>NUCLEOTIDE SEQUENCE [LARGE SCALE GENOMIC DNA]</scope>
    <source>
        <strain evidence="2 3">16A2E</strain>
    </source>
</reference>
<dbReference type="Proteomes" id="UP001444625">
    <property type="component" value="Unassembled WGS sequence"/>
</dbReference>
<protein>
    <submittedName>
        <fullName evidence="2">Phage minor head protein</fullName>
    </submittedName>
</protein>
<evidence type="ECO:0000313" key="3">
    <source>
        <dbReference type="Proteomes" id="UP001444625"/>
    </source>
</evidence>